<feature type="chain" id="PRO_5040267219" evidence="1">
    <location>
        <begin position="24"/>
        <end position="356"/>
    </location>
</feature>
<dbReference type="Proteomes" id="UP000807769">
    <property type="component" value="Unassembled WGS sequence"/>
</dbReference>
<reference evidence="2" key="1">
    <citation type="journal article" date="2020" name="New Phytol.">
        <title>Comparative genomics reveals dynamic genome evolution in host specialist ectomycorrhizal fungi.</title>
        <authorList>
            <person name="Lofgren L.A."/>
            <person name="Nguyen N.H."/>
            <person name="Vilgalys R."/>
            <person name="Ruytinx J."/>
            <person name="Liao H.L."/>
            <person name="Branco S."/>
            <person name="Kuo A."/>
            <person name="LaButti K."/>
            <person name="Lipzen A."/>
            <person name="Andreopoulos W."/>
            <person name="Pangilinan J."/>
            <person name="Riley R."/>
            <person name="Hundley H."/>
            <person name="Na H."/>
            <person name="Barry K."/>
            <person name="Grigoriev I.V."/>
            <person name="Stajich J.E."/>
            <person name="Kennedy P.G."/>
        </authorList>
    </citation>
    <scope>NUCLEOTIDE SEQUENCE</scope>
    <source>
        <strain evidence="2">MN1</strain>
    </source>
</reference>
<dbReference type="RefSeq" id="XP_041198174.1">
    <property type="nucleotide sequence ID" value="XM_041337943.1"/>
</dbReference>
<comment type="caution">
    <text evidence="2">The sequence shown here is derived from an EMBL/GenBank/DDBJ whole genome shotgun (WGS) entry which is preliminary data.</text>
</comment>
<sequence length="356" mass="40435">MWYKHVLEAFVLGIAVVVPFTGLQKFPDGCGFKQWMGNNSKALMKVFILAIKGHIPQDMMHAFRVLLEFCYIAWRNIITETSLDQLKDALAWFHHYHQIFKTTGTHIKAVKQPWRWSSKHNTIGQMLLANQRLDKLTASHVDFTACAMLIGSVLSRAVAALHNEVVDGLTVLLSFVKLARTPSLADEVNIPYLPCLIHYFLLHVFNSATVTFYVSSDPSSISGMQQEQIHACPLWWNVYAYLEGMKGLEVARVRFFFPSDTIGPPCIHVLLFIGSIRLVTPNEDTGMWIICPSVCDNGTPNLTVIHIKTIYDAVHLIPVYGPDFIPNDIEYSHCYDAFCLFYVNKYTDYHAFKVVS</sequence>
<organism evidence="2 3">
    <name type="scientific">Suillus subaureus</name>
    <dbReference type="NCBI Taxonomy" id="48587"/>
    <lineage>
        <taxon>Eukaryota</taxon>
        <taxon>Fungi</taxon>
        <taxon>Dikarya</taxon>
        <taxon>Basidiomycota</taxon>
        <taxon>Agaricomycotina</taxon>
        <taxon>Agaricomycetes</taxon>
        <taxon>Agaricomycetidae</taxon>
        <taxon>Boletales</taxon>
        <taxon>Suillineae</taxon>
        <taxon>Suillaceae</taxon>
        <taxon>Suillus</taxon>
    </lineage>
</organism>
<evidence type="ECO:0000256" key="1">
    <source>
        <dbReference type="SAM" id="SignalP"/>
    </source>
</evidence>
<gene>
    <name evidence="2" type="ORF">BJ212DRAFT_1444309</name>
</gene>
<proteinExistence type="predicted"/>
<dbReference type="AlphaFoldDB" id="A0A9P7JIK5"/>
<dbReference type="OrthoDB" id="3199698at2759"/>
<dbReference type="EMBL" id="JABBWG010000003">
    <property type="protein sequence ID" value="KAG1824457.1"/>
    <property type="molecule type" value="Genomic_DNA"/>
</dbReference>
<keyword evidence="1" id="KW-0732">Signal</keyword>
<keyword evidence="3" id="KW-1185">Reference proteome</keyword>
<evidence type="ECO:0000313" key="2">
    <source>
        <dbReference type="EMBL" id="KAG1824457.1"/>
    </source>
</evidence>
<feature type="signal peptide" evidence="1">
    <location>
        <begin position="1"/>
        <end position="23"/>
    </location>
</feature>
<evidence type="ECO:0000313" key="3">
    <source>
        <dbReference type="Proteomes" id="UP000807769"/>
    </source>
</evidence>
<protein>
    <submittedName>
        <fullName evidence="2">Uncharacterized protein</fullName>
    </submittedName>
</protein>
<name>A0A9P7JIK5_9AGAM</name>
<dbReference type="GeneID" id="64631959"/>
<accession>A0A9P7JIK5</accession>